<dbReference type="Pfam" id="PF20078">
    <property type="entry name" value="DUF6473"/>
    <property type="match status" value="1"/>
</dbReference>
<evidence type="ECO:0000259" key="1">
    <source>
        <dbReference type="Pfam" id="PF20078"/>
    </source>
</evidence>
<protein>
    <recommendedName>
        <fullName evidence="1">DUF6473 domain-containing protein</fullName>
    </recommendedName>
</protein>
<feature type="domain" description="DUF6473" evidence="1">
    <location>
        <begin position="1"/>
        <end position="271"/>
    </location>
</feature>
<accession>A0A6L7G3G3</accession>
<gene>
    <name evidence="2" type="ORF">GR170_10270</name>
</gene>
<dbReference type="RefSeq" id="WP_160894337.1">
    <property type="nucleotide sequence ID" value="NZ_WUMU01000009.1"/>
</dbReference>
<sequence>MGFEPEGTAGLDYFPCRYGAAQGLFRGPGRSVTGAYLAFLGGINTFGRFIPQPYPALLESRLGLPCVNLARAQAGPEALLADPGLMRLAAGARAVVLELPGAANLSNRFYDVHPRRNDRVVRVHPLLRRLFPEVDVAEIHFTGHLLGRLRAAAPERFDHLAEALRSVWCARMEALLRALPGPVLLLWLADHAPCAQPVEWARAPALLTRAVIEALEPHAAGLIRAVPGGGAAADTAGMVFSRSEAALTAHVLPVAAHQEAARQLEAPLRRLLSADRLRA</sequence>
<dbReference type="EMBL" id="WUMU01000009">
    <property type="protein sequence ID" value="MXN18222.1"/>
    <property type="molecule type" value="Genomic_DNA"/>
</dbReference>
<reference evidence="2 3" key="1">
    <citation type="submission" date="2019-12" db="EMBL/GenBank/DDBJ databases">
        <authorList>
            <person name="Li M."/>
        </authorList>
    </citation>
    <scope>NUCLEOTIDE SEQUENCE [LARGE SCALE GENOMIC DNA]</scope>
    <source>
        <strain evidence="2 3">GBMRC 2024</strain>
    </source>
</reference>
<evidence type="ECO:0000313" key="3">
    <source>
        <dbReference type="Proteomes" id="UP000477911"/>
    </source>
</evidence>
<organism evidence="2 3">
    <name type="scientific">Pseudooceanicola albus</name>
    <dbReference type="NCBI Taxonomy" id="2692189"/>
    <lineage>
        <taxon>Bacteria</taxon>
        <taxon>Pseudomonadati</taxon>
        <taxon>Pseudomonadota</taxon>
        <taxon>Alphaproteobacteria</taxon>
        <taxon>Rhodobacterales</taxon>
        <taxon>Paracoccaceae</taxon>
        <taxon>Pseudooceanicola</taxon>
    </lineage>
</organism>
<dbReference type="Proteomes" id="UP000477911">
    <property type="component" value="Unassembled WGS sequence"/>
</dbReference>
<keyword evidence="3" id="KW-1185">Reference proteome</keyword>
<dbReference type="InterPro" id="IPR045524">
    <property type="entry name" value="DUF6473"/>
</dbReference>
<name>A0A6L7G3G3_9RHOB</name>
<comment type="caution">
    <text evidence="2">The sequence shown here is derived from an EMBL/GenBank/DDBJ whole genome shotgun (WGS) entry which is preliminary data.</text>
</comment>
<proteinExistence type="predicted"/>
<dbReference type="AlphaFoldDB" id="A0A6L7G3G3"/>
<evidence type="ECO:0000313" key="2">
    <source>
        <dbReference type="EMBL" id="MXN18222.1"/>
    </source>
</evidence>